<dbReference type="EMBL" id="JARKIK010000075">
    <property type="protein sequence ID" value="KAK8727453.1"/>
    <property type="molecule type" value="Genomic_DNA"/>
</dbReference>
<evidence type="ECO:0000256" key="14">
    <source>
        <dbReference type="ARBA" id="ARBA00053996"/>
    </source>
</evidence>
<dbReference type="Gene3D" id="6.10.250.2940">
    <property type="match status" value="1"/>
</dbReference>
<evidence type="ECO:0000256" key="16">
    <source>
        <dbReference type="SAM" id="MobiDB-lite"/>
    </source>
</evidence>
<feature type="compositionally biased region" description="Acidic residues" evidence="16">
    <location>
        <begin position="1466"/>
        <end position="1481"/>
    </location>
</feature>
<evidence type="ECO:0000256" key="2">
    <source>
        <dbReference type="ARBA" id="ARBA00006460"/>
    </source>
</evidence>
<accession>A0AAW0WMZ0</accession>
<feature type="compositionally biased region" description="Basic and acidic residues" evidence="16">
    <location>
        <begin position="1371"/>
        <end position="1382"/>
    </location>
</feature>
<evidence type="ECO:0000256" key="12">
    <source>
        <dbReference type="ARBA" id="ARBA00023242"/>
    </source>
</evidence>
<dbReference type="FunFam" id="2.40.40.20:FF:000019">
    <property type="entry name" value="DNA-directed RNA polymerase II subunit RPB1"/>
    <property type="match status" value="1"/>
</dbReference>
<dbReference type="EC" id="2.7.7.6" evidence="15"/>
<comment type="similarity">
    <text evidence="2 15">Belongs to the RNA polymerase beta' chain family.</text>
</comment>
<dbReference type="Gene3D" id="6.20.50.80">
    <property type="match status" value="1"/>
</dbReference>
<evidence type="ECO:0000313" key="18">
    <source>
        <dbReference type="EMBL" id="KAK8727454.1"/>
    </source>
</evidence>
<proteinExistence type="inferred from homology"/>
<gene>
    <name evidence="18" type="ORF">OTU49_009564</name>
</gene>
<comment type="function">
    <text evidence="14">DNA-dependent RNA polymerase catalyzes the transcription of DNA into RNA using the four ribonucleoside triphosphates as substrates. Largest and catalytic core component of RNA polymerase I which synthesizes ribosomal RNA precursors. Forms the polymerase active center together with the second largest subunit. A single stranded DNA template strand of the promoter is positioned within the central active site cleft of Pol I. A bridging helix emanates from RPA1 and crosses the cleft near the catalytic site and is thought to promote translocation of Pol I by acting as a ratchet that moves the RNA-DNA hybrid through the active site by switching from straight to bent conformations at each step of nucleotide addition.</text>
</comment>
<dbReference type="EMBL" id="JARKIK010000075">
    <property type="protein sequence ID" value="KAK8727454.1"/>
    <property type="molecule type" value="Genomic_DNA"/>
</dbReference>
<reference evidence="18 19" key="1">
    <citation type="journal article" date="2024" name="BMC Genomics">
        <title>Genome assembly of redclaw crayfish (Cherax quadricarinatus) provides insights into its immune adaptation and hypoxia tolerance.</title>
        <authorList>
            <person name="Liu Z."/>
            <person name="Zheng J."/>
            <person name="Li H."/>
            <person name="Fang K."/>
            <person name="Wang S."/>
            <person name="He J."/>
            <person name="Zhou D."/>
            <person name="Weng S."/>
            <person name="Chi M."/>
            <person name="Gu Z."/>
            <person name="He J."/>
            <person name="Li F."/>
            <person name="Wang M."/>
        </authorList>
    </citation>
    <scope>NUCLEOTIDE SEQUENCE [LARGE SCALE GENOMIC DNA]</scope>
    <source>
        <strain evidence="18">ZL_2023a</strain>
    </source>
</reference>
<dbReference type="CDD" id="cd02735">
    <property type="entry name" value="RNAP_I_Rpa1_C"/>
    <property type="match status" value="1"/>
</dbReference>
<dbReference type="GO" id="GO:0003899">
    <property type="term" value="F:DNA-directed RNA polymerase activity"/>
    <property type="evidence" value="ECO:0007669"/>
    <property type="project" value="UniProtKB-EC"/>
</dbReference>
<evidence type="ECO:0000256" key="11">
    <source>
        <dbReference type="ARBA" id="ARBA00023163"/>
    </source>
</evidence>
<dbReference type="InterPro" id="IPR047107">
    <property type="entry name" value="DNA-dir_RNA_pol1_lsu_C"/>
</dbReference>
<evidence type="ECO:0000256" key="10">
    <source>
        <dbReference type="ARBA" id="ARBA00022842"/>
    </source>
</evidence>
<dbReference type="InterPro" id="IPR007083">
    <property type="entry name" value="RNA_pol_Rpb1_4"/>
</dbReference>
<feature type="compositionally biased region" description="Basic and acidic residues" evidence="16">
    <location>
        <begin position="1396"/>
        <end position="1405"/>
    </location>
</feature>
<evidence type="ECO:0000259" key="17">
    <source>
        <dbReference type="SMART" id="SM00663"/>
    </source>
</evidence>
<feature type="non-terminal residue" evidence="18">
    <location>
        <position position="1"/>
    </location>
</feature>
<dbReference type="Pfam" id="PF04997">
    <property type="entry name" value="RNA_pol_Rpb1_1"/>
    <property type="match status" value="1"/>
</dbReference>
<feature type="region of interest" description="Disordered" evidence="16">
    <location>
        <begin position="1362"/>
        <end position="1490"/>
    </location>
</feature>
<dbReference type="Gene3D" id="2.40.40.20">
    <property type="match status" value="1"/>
</dbReference>
<comment type="subcellular location">
    <subcellularLocation>
        <location evidence="1">Nucleus</location>
        <location evidence="1">Nucleolus</location>
    </subcellularLocation>
</comment>
<dbReference type="InterPro" id="IPR045867">
    <property type="entry name" value="DNA-dir_RpoC_beta_prime"/>
</dbReference>
<dbReference type="PANTHER" id="PTHR19376:SF11">
    <property type="entry name" value="DNA-DIRECTED RNA POLYMERASE I SUBUNIT RPA1"/>
    <property type="match status" value="1"/>
</dbReference>
<dbReference type="GO" id="GO:0005736">
    <property type="term" value="C:RNA polymerase I complex"/>
    <property type="evidence" value="ECO:0007669"/>
    <property type="project" value="TreeGrafter"/>
</dbReference>
<evidence type="ECO:0000256" key="4">
    <source>
        <dbReference type="ARBA" id="ARBA00022478"/>
    </source>
</evidence>
<dbReference type="Gene3D" id="3.30.1490.180">
    <property type="entry name" value="RNA polymerase ii"/>
    <property type="match status" value="1"/>
</dbReference>
<sequence length="1720" mass="195231">GIIMGSYGQVMHTSVNNITFRVYTEEEIKEISVVKITNDQSFNELGHQLRDGIYDLRMGPLIKHVQDVCETCGQDGFRCLGHCGHIELPLPVYNPIFYEDLKKLLSVMCISCYKLQSDEYQVMQLSYQIRLLNEGYGQQALEVQDMVAQIMSDERESDEVLTGVGDRIIQGSEKNFNKSNKMQAIGATLKTYYEKVIEEGTCHREVSTSIIKAIQQQIIKKFVEDCKTRKLCKYCKRSKVKLTFQYSRFMVKSQRFKNHKKNDALVTVDVDNQSYITTEQIRTILRKCWEKDKELLVCLYPILASSKLEHPTDLFFMTCLLVMPPKFRPCNLQGGIMVEHESSVLLKGVVRMAKVLTFLISVVKGTITELPEELKYLLSEVSGETPVEKTQSIWYQMQSYVDNLFDSEINSSSKLTTRGIRQVIEKKCGLFRRNLMGKRVNYSARSVAAPDPLLAVDEVGVPMDFALKLTYPVPVTQWNVQELRQLVKNGPAVYPGAVMIEDEEGKKKRLRDDDAIQRIAIANKLLTPPESHVRRVNATKIVYRHLQNGDFVLMNRQPTLHRPSIQAHRARVLPKDRVLRMPYANCKAYNADFDGDELNLHFPQNELARSEAHHIVTTHNQYLTPKDGSPLAGLIQDCVVASVMLTMRQTFFSREDYQQLVYTGLSDKCDRIKMLPPAILKPKQLWSGKQVISTLLHNIIPKNVARPSFTFKTSVKVDMWQTNKPREWKAGGFPEKKRGAMTDSDFIMVDGELLCGVIDKNAIGSTSYGLIHTCYDLYGGSVASKLLSSINRLCVYYLKWAGHTISVKEFITPSHVSAKRRAVLADLIKRTPAEVSAKFGIAEEHFQDYYEKAHMKGSEKDMAAIDAAYTSVLGSTTSEVTGENERGLIRRSLDNHMRMMVDTGAKGSKVNMNQIASLFGSVAIDGKRMPLSITGRSLPSFKPYDPNPVAGGYISNRFMTGINPQSYFFLCIVGRDSLQHTAVKTADSGYLQRCLIKHLEGIHVKYDMTVRNSDGLVLQFDYGEDGLDVTKVPFLKNPETLDVVVKNHSLLLNSQALSLARSVGEKDLVDAYTRKMKKWHKKNSNTENVRRSAFLKFSKKMKDTVESAGYSERTGRANSSKELQDMWHNMTLEEKKKFMKDSSKRPDPVNSVFSGASNLGVVSEAVDDLIERYYEEMYSRQPTQQQKLTWEEVATTVHMKALNSKVDPGEAVGALCAQAIGEPLTQMTLNTFHFAGKDELNVTLGVPRMVEILKTANKKISTPIMEVAFHPHITRSQAESLRIRLSEVSLSAVMLRLDVRSEPEKNRRGHNHRRINIKFTFLPHREYKHIYAVNPSQVLNYVEHYFIPKVLLKEIQKSCSMGRKMCSSADTTERKSKEKGNTEDNDDDDGLNTAEDTERYREKIDGTFGKVNAEDDDDNDVEEVGEEDADATAASRKRKSEEQDYSEDENEAESSDKDESEKETVSEDEGLGEETKSDEEDLKAKPNVEESRKRKECVTVDKFVIRKEALKACDSWIVDYDFDRNKEEWCEVTIALPISGLNYDIPSIVRQKSEKALIHFVPNIRRVFIVEKDGKLLLRTEGVNILKMCEWEHMLDVNRLYTNNIHQVAERYGIEAAQRSVIRELRAVQSAYDIKVDFRHLSLLADYFTCEGVYKACSRSGLNSCVSPLQKMSFETCLNVLKNAILRDEKDHMSSPSANIALGQPVKMGTNSMHILPILT</sequence>
<dbReference type="GO" id="GO:0046872">
    <property type="term" value="F:metal ion binding"/>
    <property type="evidence" value="ECO:0007669"/>
    <property type="project" value="UniProtKB-KW"/>
</dbReference>
<feature type="compositionally biased region" description="Acidic residues" evidence="16">
    <location>
        <begin position="1443"/>
        <end position="1453"/>
    </location>
</feature>
<dbReference type="SMART" id="SM00663">
    <property type="entry name" value="RPOLA_N"/>
    <property type="match status" value="1"/>
</dbReference>
<dbReference type="InterPro" id="IPR007081">
    <property type="entry name" value="RNA_pol_Rpb1_5"/>
</dbReference>
<evidence type="ECO:0000256" key="9">
    <source>
        <dbReference type="ARBA" id="ARBA00022833"/>
    </source>
</evidence>
<evidence type="ECO:0000256" key="15">
    <source>
        <dbReference type="RuleBase" id="RU004279"/>
    </source>
</evidence>
<dbReference type="GO" id="GO:0006351">
    <property type="term" value="P:DNA-templated transcription"/>
    <property type="evidence" value="ECO:0007669"/>
    <property type="project" value="InterPro"/>
</dbReference>
<keyword evidence="19" id="KW-1185">Reference proteome</keyword>
<protein>
    <recommendedName>
        <fullName evidence="15">DNA-directed RNA polymerase subunit</fullName>
        <ecNumber evidence="15">2.7.7.6</ecNumber>
    </recommendedName>
</protein>
<dbReference type="Proteomes" id="UP001445076">
    <property type="component" value="Unassembled WGS sequence"/>
</dbReference>
<dbReference type="InterPro" id="IPR044893">
    <property type="entry name" value="RNA_pol_Rpb1_clamp_domain"/>
</dbReference>
<dbReference type="SUPFAM" id="SSF64484">
    <property type="entry name" value="beta and beta-prime subunits of DNA dependent RNA-polymerase"/>
    <property type="match status" value="1"/>
</dbReference>
<dbReference type="Gene3D" id="1.10.150.390">
    <property type="match status" value="1"/>
</dbReference>
<dbReference type="InterPro" id="IPR015699">
    <property type="entry name" value="DNA-dir_RNA_pol1_lsu_N"/>
</dbReference>
<dbReference type="CDD" id="cd00084">
    <property type="entry name" value="HMG-box_SF"/>
    <property type="match status" value="1"/>
</dbReference>
<dbReference type="Pfam" id="PF04983">
    <property type="entry name" value="RNA_pol_Rpb1_3"/>
    <property type="match status" value="1"/>
</dbReference>
<evidence type="ECO:0000256" key="8">
    <source>
        <dbReference type="ARBA" id="ARBA00022723"/>
    </source>
</evidence>
<keyword evidence="4 15" id="KW-0240">DNA-directed RNA polymerase</keyword>
<dbReference type="Gene3D" id="4.10.860.120">
    <property type="entry name" value="RNA polymerase II, clamp domain"/>
    <property type="match status" value="1"/>
</dbReference>
<keyword evidence="12" id="KW-0539">Nucleus</keyword>
<comment type="subunit">
    <text evidence="3">Component of the RNA polymerase I (Pol I) complex consisting of at least 13 subunits.</text>
</comment>
<dbReference type="FunFam" id="1.10.274.100:FF:000012">
    <property type="entry name" value="DNA-directed RNA polymerase subunit"/>
    <property type="match status" value="1"/>
</dbReference>
<evidence type="ECO:0000313" key="19">
    <source>
        <dbReference type="Proteomes" id="UP001445076"/>
    </source>
</evidence>
<organism evidence="18 19">
    <name type="scientific">Cherax quadricarinatus</name>
    <name type="common">Australian red claw crayfish</name>
    <dbReference type="NCBI Taxonomy" id="27406"/>
    <lineage>
        <taxon>Eukaryota</taxon>
        <taxon>Metazoa</taxon>
        <taxon>Ecdysozoa</taxon>
        <taxon>Arthropoda</taxon>
        <taxon>Crustacea</taxon>
        <taxon>Multicrustacea</taxon>
        <taxon>Malacostraca</taxon>
        <taxon>Eumalacostraca</taxon>
        <taxon>Eucarida</taxon>
        <taxon>Decapoda</taxon>
        <taxon>Pleocyemata</taxon>
        <taxon>Astacidea</taxon>
        <taxon>Parastacoidea</taxon>
        <taxon>Parastacidae</taxon>
        <taxon>Cherax</taxon>
    </lineage>
</organism>
<name>A0AAW0WMZ0_CHEQU</name>
<dbReference type="InterPro" id="IPR042102">
    <property type="entry name" value="RNA_pol_Rpb1_3_sf"/>
</dbReference>
<dbReference type="GO" id="GO:0003677">
    <property type="term" value="F:DNA binding"/>
    <property type="evidence" value="ECO:0007669"/>
    <property type="project" value="InterPro"/>
</dbReference>
<keyword evidence="9" id="KW-0862">Zinc</keyword>
<keyword evidence="7 15" id="KW-0548">Nucleotidyltransferase</keyword>
<evidence type="ECO:0000256" key="1">
    <source>
        <dbReference type="ARBA" id="ARBA00004604"/>
    </source>
</evidence>
<dbReference type="FunFam" id="3.30.1490.180:FF:000003">
    <property type="entry name" value="DNA-directed RNA polymerase subunit"/>
    <property type="match status" value="1"/>
</dbReference>
<dbReference type="PANTHER" id="PTHR19376">
    <property type="entry name" value="DNA-DIRECTED RNA POLYMERASE"/>
    <property type="match status" value="1"/>
</dbReference>
<keyword evidence="10" id="KW-0460">Magnesium</keyword>
<dbReference type="InterPro" id="IPR007066">
    <property type="entry name" value="RNA_pol_Rpb1_3"/>
</dbReference>
<dbReference type="CDD" id="cd01435">
    <property type="entry name" value="RNAP_I_RPA1_N"/>
    <property type="match status" value="1"/>
</dbReference>
<dbReference type="Pfam" id="PF00623">
    <property type="entry name" value="RNA_pol_Rpb1_2"/>
    <property type="match status" value="1"/>
</dbReference>
<dbReference type="Gene3D" id="3.30.70.2850">
    <property type="match status" value="1"/>
</dbReference>
<dbReference type="Pfam" id="PF05000">
    <property type="entry name" value="RNA_pol_Rpb1_4"/>
    <property type="match status" value="1"/>
</dbReference>
<keyword evidence="11 15" id="KW-0804">Transcription</keyword>
<comment type="caution">
    <text evidence="18">The sequence shown here is derived from an EMBL/GenBank/DDBJ whole genome shotgun (WGS) entry which is preliminary data.</text>
</comment>
<keyword evidence="8" id="KW-0479">Metal-binding</keyword>
<comment type="catalytic activity">
    <reaction evidence="13 15">
        <text>RNA(n) + a ribonucleoside 5'-triphosphate = RNA(n+1) + diphosphate</text>
        <dbReference type="Rhea" id="RHEA:21248"/>
        <dbReference type="Rhea" id="RHEA-COMP:14527"/>
        <dbReference type="Rhea" id="RHEA-COMP:17342"/>
        <dbReference type="ChEBI" id="CHEBI:33019"/>
        <dbReference type="ChEBI" id="CHEBI:61557"/>
        <dbReference type="ChEBI" id="CHEBI:140395"/>
        <dbReference type="EC" id="2.7.7.6"/>
    </reaction>
</comment>
<dbReference type="InterPro" id="IPR006592">
    <property type="entry name" value="RNA_pol_N"/>
</dbReference>
<evidence type="ECO:0000256" key="13">
    <source>
        <dbReference type="ARBA" id="ARBA00048552"/>
    </source>
</evidence>
<feature type="domain" description="RNA polymerase N-terminal" evidence="17">
    <location>
        <begin position="313"/>
        <end position="646"/>
    </location>
</feature>
<dbReference type="InterPro" id="IPR038120">
    <property type="entry name" value="Rpb1_funnel_sf"/>
</dbReference>
<dbReference type="Gene3D" id="1.10.274.100">
    <property type="entry name" value="RNA polymerase Rpb1, domain 3"/>
    <property type="match status" value="1"/>
</dbReference>
<dbReference type="InterPro" id="IPR007080">
    <property type="entry name" value="RNA_pol_Rpb1_1"/>
</dbReference>
<evidence type="ECO:0000256" key="3">
    <source>
        <dbReference type="ARBA" id="ARBA00011251"/>
    </source>
</evidence>
<evidence type="ECO:0000256" key="5">
    <source>
        <dbReference type="ARBA" id="ARBA00022553"/>
    </source>
</evidence>
<dbReference type="InterPro" id="IPR000722">
    <property type="entry name" value="RNA_pol_asu"/>
</dbReference>
<dbReference type="Pfam" id="PF04998">
    <property type="entry name" value="RNA_pol_Rpb1_5"/>
    <property type="match status" value="1"/>
</dbReference>
<evidence type="ECO:0000256" key="7">
    <source>
        <dbReference type="ARBA" id="ARBA00022695"/>
    </source>
</evidence>
<keyword evidence="5" id="KW-0597">Phosphoprotein</keyword>
<feature type="compositionally biased region" description="Acidic residues" evidence="16">
    <location>
        <begin position="1414"/>
        <end position="1430"/>
    </location>
</feature>
<feature type="compositionally biased region" description="Basic and acidic residues" evidence="16">
    <location>
        <begin position="1454"/>
        <end position="1465"/>
    </location>
</feature>
<keyword evidence="6 15" id="KW-0808">Transferase</keyword>
<dbReference type="Gene3D" id="1.10.132.30">
    <property type="match status" value="1"/>
</dbReference>
<reference evidence="18" key="2">
    <citation type="submission" date="2024-01" db="EMBL/GenBank/DDBJ databases">
        <authorList>
            <person name="He J."/>
            <person name="Wang M."/>
            <person name="Zheng J."/>
            <person name="Liu Z."/>
        </authorList>
    </citation>
    <scope>NUCLEOTIDE SEQUENCE</scope>
    <source>
        <strain evidence="18">ZL_2023a</strain>
        <tissue evidence="18">Muscle</tissue>
    </source>
</reference>
<evidence type="ECO:0000256" key="6">
    <source>
        <dbReference type="ARBA" id="ARBA00022679"/>
    </source>
</evidence>